<name>A0A922K1L9_CARIL</name>
<reference evidence="1" key="1">
    <citation type="submission" date="2021-01" db="EMBL/GenBank/DDBJ databases">
        <authorList>
            <person name="Lovell J.T."/>
            <person name="Bentley N."/>
            <person name="Bhattarai G."/>
            <person name="Jenkins J.W."/>
            <person name="Sreedasyam A."/>
            <person name="Alarcon Y."/>
            <person name="Bock C."/>
            <person name="Boston L."/>
            <person name="Carlson J."/>
            <person name="Cervantes K."/>
            <person name="Clermont K."/>
            <person name="Krom N."/>
            <person name="Kubenka K."/>
            <person name="Mamidi S."/>
            <person name="Mattison C."/>
            <person name="Monteros M."/>
            <person name="Pisani C."/>
            <person name="Plott C."/>
            <person name="Rajasekar S."/>
            <person name="Rhein H.S."/>
            <person name="Rohla C."/>
            <person name="Song M."/>
            <person name="Hilaire R.S."/>
            <person name="Shu S."/>
            <person name="Wells L."/>
            <person name="Wang X."/>
            <person name="Webber J."/>
            <person name="Heerema R.J."/>
            <person name="Klein P."/>
            <person name="Conner P."/>
            <person name="Grauke L."/>
            <person name="Grimwood J."/>
            <person name="Schmutz J."/>
            <person name="Randall J.J."/>
        </authorList>
    </citation>
    <scope>NUCLEOTIDE SEQUENCE</scope>
    <source>
        <tissue evidence="1">Leaf</tissue>
    </source>
</reference>
<dbReference type="AlphaFoldDB" id="A0A922K1L9"/>
<dbReference type="Proteomes" id="UP000811246">
    <property type="component" value="Chromosome 2"/>
</dbReference>
<dbReference type="EMBL" id="CM031826">
    <property type="protein sequence ID" value="KAG6727970.1"/>
    <property type="molecule type" value="Genomic_DNA"/>
</dbReference>
<gene>
    <name evidence="1" type="ORF">I3842_02G149900</name>
</gene>
<organism evidence="1 2">
    <name type="scientific">Carya illinoinensis</name>
    <name type="common">Pecan</name>
    <dbReference type="NCBI Taxonomy" id="32201"/>
    <lineage>
        <taxon>Eukaryota</taxon>
        <taxon>Viridiplantae</taxon>
        <taxon>Streptophyta</taxon>
        <taxon>Embryophyta</taxon>
        <taxon>Tracheophyta</taxon>
        <taxon>Spermatophyta</taxon>
        <taxon>Magnoliopsida</taxon>
        <taxon>eudicotyledons</taxon>
        <taxon>Gunneridae</taxon>
        <taxon>Pentapetalae</taxon>
        <taxon>rosids</taxon>
        <taxon>fabids</taxon>
        <taxon>Fagales</taxon>
        <taxon>Juglandaceae</taxon>
        <taxon>Carya</taxon>
    </lineage>
</organism>
<accession>A0A922K1L9</accession>
<protein>
    <recommendedName>
        <fullName evidence="3">D-glycerate 3-kinase, chloroplastic</fullName>
    </recommendedName>
</protein>
<sequence>MSMAALNIFTRPCSPTASSLGPYDFNHHNRFNVSSCKLHSLFLRKSNDRASRLYSIPTHFSKSGSGGCSWMQNNSTCHNTAASNDCRQGELYSVFPTKPATVSSVQDLFEFICSGPLIEKMGLTPEKVSESIDKWLAYGTQLCRLFKLNELYLTVPQKARFYHYYIPVFLWCEDQISQHRSMFKDGDDIPPLVIGFSAPQGCGKTTLVFALDYLFQVTGRKSATISIDDFYLTAEGQAKLREENPGNALLEFRGNAGSHDLPFSVETLTALDNLTKEGMKMKLPRYDKSAYNGRGDRASPSTWPEIEGPLEVGCLVLNPFLRKLSKQLIPS</sequence>
<proteinExistence type="predicted"/>
<comment type="caution">
    <text evidence="1">The sequence shown here is derived from an EMBL/GenBank/DDBJ whole genome shotgun (WGS) entry which is preliminary data.</text>
</comment>
<evidence type="ECO:0000313" key="2">
    <source>
        <dbReference type="Proteomes" id="UP000811246"/>
    </source>
</evidence>
<evidence type="ECO:0000313" key="1">
    <source>
        <dbReference type="EMBL" id="KAG6727970.1"/>
    </source>
</evidence>
<evidence type="ECO:0008006" key="3">
    <source>
        <dbReference type="Google" id="ProtNLM"/>
    </source>
</evidence>